<reference evidence="2 3" key="1">
    <citation type="submission" date="2019-04" db="EMBL/GenBank/DDBJ databases">
        <title>Fungal friends and foes A comparative genomics study of 23 Aspergillus species from section Flavi.</title>
        <authorList>
            <consortium name="DOE Joint Genome Institute"/>
            <person name="Kjaerbolling I."/>
            <person name="Vesth T.C."/>
            <person name="Frisvad J.C."/>
            <person name="Nybo J.L."/>
            <person name="Theobald S."/>
            <person name="Kildgaard S."/>
            <person name="Petersen T.I."/>
            <person name="Kuo A."/>
            <person name="Sato A."/>
            <person name="Lyhne E.K."/>
            <person name="Kogle M.E."/>
            <person name="Wiebenga A."/>
            <person name="Kun R.S."/>
            <person name="Lubbers R.J."/>
            <person name="Makela M.R."/>
            <person name="Barry K."/>
            <person name="Chovatia M."/>
            <person name="Clum A."/>
            <person name="Daum C."/>
            <person name="Haridas S."/>
            <person name="He G."/>
            <person name="LaButti K."/>
            <person name="Lipzen A."/>
            <person name="Mondo S."/>
            <person name="Pangilinan J."/>
            <person name="Riley R."/>
            <person name="Salamov A."/>
            <person name="Simmons B.A."/>
            <person name="Magnuson J.K."/>
            <person name="Henrissat B."/>
            <person name="Mortensen U.H."/>
            <person name="Larsen T.O."/>
            <person name="De vries R.P."/>
            <person name="Grigoriev I.V."/>
            <person name="Machida M."/>
            <person name="Baker S.E."/>
            <person name="Andersen M.R."/>
        </authorList>
    </citation>
    <scope>NUCLEOTIDE SEQUENCE [LARGE SCALE GENOMIC DNA]</scope>
    <source>
        <strain evidence="2 3">CBS 117618</strain>
    </source>
</reference>
<dbReference type="AlphaFoldDB" id="A0A5N6DEV3"/>
<organism evidence="2 3">
    <name type="scientific">Aspergillus parasiticus</name>
    <dbReference type="NCBI Taxonomy" id="5067"/>
    <lineage>
        <taxon>Eukaryota</taxon>
        <taxon>Fungi</taxon>
        <taxon>Dikarya</taxon>
        <taxon>Ascomycota</taxon>
        <taxon>Pezizomycotina</taxon>
        <taxon>Eurotiomycetes</taxon>
        <taxon>Eurotiomycetidae</taxon>
        <taxon>Eurotiales</taxon>
        <taxon>Aspergillaceae</taxon>
        <taxon>Aspergillus</taxon>
        <taxon>Aspergillus subgen. Circumdati</taxon>
    </lineage>
</organism>
<evidence type="ECO:0000313" key="3">
    <source>
        <dbReference type="Proteomes" id="UP000326532"/>
    </source>
</evidence>
<protein>
    <submittedName>
        <fullName evidence="2">Uncharacterized protein</fullName>
    </submittedName>
</protein>
<name>A0A5N6DEV3_ASPPA</name>
<dbReference type="Proteomes" id="UP000326532">
    <property type="component" value="Unassembled WGS sequence"/>
</dbReference>
<accession>A0A5N6DEV3</accession>
<dbReference type="EMBL" id="ML734988">
    <property type="protein sequence ID" value="KAB8203696.1"/>
    <property type="molecule type" value="Genomic_DNA"/>
</dbReference>
<proteinExistence type="predicted"/>
<keyword evidence="1" id="KW-1133">Transmembrane helix</keyword>
<feature type="transmembrane region" description="Helical" evidence="1">
    <location>
        <begin position="54"/>
        <end position="80"/>
    </location>
</feature>
<evidence type="ECO:0000313" key="2">
    <source>
        <dbReference type="EMBL" id="KAB8203696.1"/>
    </source>
</evidence>
<gene>
    <name evidence="2" type="ORF">BDV34DRAFT_129010</name>
</gene>
<keyword evidence="1" id="KW-0472">Membrane</keyword>
<keyword evidence="3" id="KW-1185">Reference proteome</keyword>
<sequence length="87" mass="9776">MGLLQTKPILPGSLVSVYAGKCKSAIAFLSKIPGISLDWLIVLYQSHVLCLIKMVFPSLFLCSLLSSALFDLFYIIYWGWHQIIGKR</sequence>
<evidence type="ECO:0000256" key="1">
    <source>
        <dbReference type="SAM" id="Phobius"/>
    </source>
</evidence>
<dbReference type="VEuPathDB" id="FungiDB:BDV34DRAFT_129010"/>
<keyword evidence="1" id="KW-0812">Transmembrane</keyword>